<dbReference type="Pfam" id="PF03803">
    <property type="entry name" value="Scramblase"/>
    <property type="match status" value="1"/>
</dbReference>
<dbReference type="GO" id="GO:0005886">
    <property type="term" value="C:plasma membrane"/>
    <property type="evidence" value="ECO:0007669"/>
    <property type="project" value="TreeGrafter"/>
</dbReference>
<comment type="cofactor">
    <cofactor evidence="2">
        <name>Ca(2+)</name>
        <dbReference type="ChEBI" id="CHEBI:29108"/>
    </cofactor>
</comment>
<evidence type="ECO:0000313" key="4">
    <source>
        <dbReference type="Proteomes" id="UP000001070"/>
    </source>
</evidence>
<organism evidence="4">
    <name type="scientific">Drosophila grimshawi</name>
    <name type="common">Hawaiian fruit fly</name>
    <name type="synonym">Idiomyia grimshawi</name>
    <dbReference type="NCBI Taxonomy" id="7222"/>
    <lineage>
        <taxon>Eukaryota</taxon>
        <taxon>Metazoa</taxon>
        <taxon>Ecdysozoa</taxon>
        <taxon>Arthropoda</taxon>
        <taxon>Hexapoda</taxon>
        <taxon>Insecta</taxon>
        <taxon>Pterygota</taxon>
        <taxon>Neoptera</taxon>
        <taxon>Endopterygota</taxon>
        <taxon>Diptera</taxon>
        <taxon>Brachycera</taxon>
        <taxon>Muscomorpha</taxon>
        <taxon>Ephydroidea</taxon>
        <taxon>Drosophilidae</taxon>
        <taxon>Drosophila</taxon>
        <taxon>Hawaiian Drosophila</taxon>
    </lineage>
</organism>
<evidence type="ECO:0000256" key="1">
    <source>
        <dbReference type="ARBA" id="ARBA00005350"/>
    </source>
</evidence>
<evidence type="ECO:0000256" key="2">
    <source>
        <dbReference type="RuleBase" id="RU363116"/>
    </source>
</evidence>
<reference evidence="3 4" key="1">
    <citation type="journal article" date="2007" name="Nature">
        <title>Evolution of genes and genomes on the Drosophila phylogeny.</title>
        <authorList>
            <consortium name="Drosophila 12 Genomes Consortium"/>
            <person name="Clark A.G."/>
            <person name="Eisen M.B."/>
            <person name="Smith D.R."/>
            <person name="Bergman C.M."/>
            <person name="Oliver B."/>
            <person name="Markow T.A."/>
            <person name="Kaufman T.C."/>
            <person name="Kellis M."/>
            <person name="Gelbart W."/>
            <person name="Iyer V.N."/>
            <person name="Pollard D.A."/>
            <person name="Sackton T.B."/>
            <person name="Larracuente A.M."/>
            <person name="Singh N.D."/>
            <person name="Abad J.P."/>
            <person name="Abt D.N."/>
            <person name="Adryan B."/>
            <person name="Aguade M."/>
            <person name="Akashi H."/>
            <person name="Anderson W.W."/>
            <person name="Aquadro C.F."/>
            <person name="Ardell D.H."/>
            <person name="Arguello R."/>
            <person name="Artieri C.G."/>
            <person name="Barbash D.A."/>
            <person name="Barker D."/>
            <person name="Barsanti P."/>
            <person name="Batterham P."/>
            <person name="Batzoglou S."/>
            <person name="Begun D."/>
            <person name="Bhutkar A."/>
            <person name="Blanco E."/>
            <person name="Bosak S.A."/>
            <person name="Bradley R.K."/>
            <person name="Brand A.D."/>
            <person name="Brent M.R."/>
            <person name="Brooks A.N."/>
            <person name="Brown R.H."/>
            <person name="Butlin R.K."/>
            <person name="Caggese C."/>
            <person name="Calvi B.R."/>
            <person name="Bernardo de Carvalho A."/>
            <person name="Caspi A."/>
            <person name="Castrezana S."/>
            <person name="Celniker S.E."/>
            <person name="Chang J.L."/>
            <person name="Chapple C."/>
            <person name="Chatterji S."/>
            <person name="Chinwalla A."/>
            <person name="Civetta A."/>
            <person name="Clifton S.W."/>
            <person name="Comeron J.M."/>
            <person name="Costello J.C."/>
            <person name="Coyne J.A."/>
            <person name="Daub J."/>
            <person name="David R.G."/>
            <person name="Delcher A.L."/>
            <person name="Delehaunty K."/>
            <person name="Do C.B."/>
            <person name="Ebling H."/>
            <person name="Edwards K."/>
            <person name="Eickbush T."/>
            <person name="Evans J.D."/>
            <person name="Filipski A."/>
            <person name="Findeiss S."/>
            <person name="Freyhult E."/>
            <person name="Fulton L."/>
            <person name="Fulton R."/>
            <person name="Garcia A.C."/>
            <person name="Gardiner A."/>
            <person name="Garfield D.A."/>
            <person name="Garvin B.E."/>
            <person name="Gibson G."/>
            <person name="Gilbert D."/>
            <person name="Gnerre S."/>
            <person name="Godfrey J."/>
            <person name="Good R."/>
            <person name="Gotea V."/>
            <person name="Gravely B."/>
            <person name="Greenberg A.J."/>
            <person name="Griffiths-Jones S."/>
            <person name="Gross S."/>
            <person name="Guigo R."/>
            <person name="Gustafson E.A."/>
            <person name="Haerty W."/>
            <person name="Hahn M.W."/>
            <person name="Halligan D.L."/>
            <person name="Halpern A.L."/>
            <person name="Halter G.M."/>
            <person name="Han M.V."/>
            <person name="Heger A."/>
            <person name="Hillier L."/>
            <person name="Hinrichs A.S."/>
            <person name="Holmes I."/>
            <person name="Hoskins R.A."/>
            <person name="Hubisz M.J."/>
            <person name="Hultmark D."/>
            <person name="Huntley M.A."/>
            <person name="Jaffe D.B."/>
            <person name="Jagadeeshan S."/>
            <person name="Jeck W.R."/>
            <person name="Johnson J."/>
            <person name="Jones C.D."/>
            <person name="Jordan W.C."/>
            <person name="Karpen G.H."/>
            <person name="Kataoka E."/>
            <person name="Keightley P.D."/>
            <person name="Kheradpour P."/>
            <person name="Kirkness E.F."/>
            <person name="Koerich L.B."/>
            <person name="Kristiansen K."/>
            <person name="Kudrna D."/>
            <person name="Kulathinal R.J."/>
            <person name="Kumar S."/>
            <person name="Kwok R."/>
            <person name="Lander E."/>
            <person name="Langley C.H."/>
            <person name="Lapoint R."/>
            <person name="Lazzaro B.P."/>
            <person name="Lee S.J."/>
            <person name="Levesque L."/>
            <person name="Li R."/>
            <person name="Lin C.F."/>
            <person name="Lin M.F."/>
            <person name="Lindblad-Toh K."/>
            <person name="Llopart A."/>
            <person name="Long M."/>
            <person name="Low L."/>
            <person name="Lozovsky E."/>
            <person name="Lu J."/>
            <person name="Luo M."/>
            <person name="Machado C.A."/>
            <person name="Makalowski W."/>
            <person name="Marzo M."/>
            <person name="Matsuda M."/>
            <person name="Matzkin L."/>
            <person name="McAllister B."/>
            <person name="McBride C.S."/>
            <person name="McKernan B."/>
            <person name="McKernan K."/>
            <person name="Mendez-Lago M."/>
            <person name="Minx P."/>
            <person name="Mollenhauer M.U."/>
            <person name="Montooth K."/>
            <person name="Mount S.M."/>
            <person name="Mu X."/>
            <person name="Myers E."/>
            <person name="Negre B."/>
            <person name="Newfeld S."/>
            <person name="Nielsen R."/>
            <person name="Noor M.A."/>
            <person name="O'Grady P."/>
            <person name="Pachter L."/>
            <person name="Papaceit M."/>
            <person name="Parisi M.J."/>
            <person name="Parisi M."/>
            <person name="Parts L."/>
            <person name="Pedersen J.S."/>
            <person name="Pesole G."/>
            <person name="Phillippy A.M."/>
            <person name="Ponting C.P."/>
            <person name="Pop M."/>
            <person name="Porcelli D."/>
            <person name="Powell J.R."/>
            <person name="Prohaska S."/>
            <person name="Pruitt K."/>
            <person name="Puig M."/>
            <person name="Quesneville H."/>
            <person name="Ram K.R."/>
            <person name="Rand D."/>
            <person name="Rasmussen M.D."/>
            <person name="Reed L.K."/>
            <person name="Reenan R."/>
            <person name="Reily A."/>
            <person name="Remington K.A."/>
            <person name="Rieger T.T."/>
            <person name="Ritchie M.G."/>
            <person name="Robin C."/>
            <person name="Rogers Y.H."/>
            <person name="Rohde C."/>
            <person name="Rozas J."/>
            <person name="Rubenfield M.J."/>
            <person name="Ruiz A."/>
            <person name="Russo S."/>
            <person name="Salzberg S.L."/>
            <person name="Sanchez-Gracia A."/>
            <person name="Saranga D.J."/>
            <person name="Sato H."/>
            <person name="Schaeffer S.W."/>
            <person name="Schatz M.C."/>
            <person name="Schlenke T."/>
            <person name="Schwartz R."/>
            <person name="Segarra C."/>
            <person name="Singh R.S."/>
            <person name="Sirot L."/>
            <person name="Sirota M."/>
            <person name="Sisneros N.B."/>
            <person name="Smith C.D."/>
            <person name="Smith T.F."/>
            <person name="Spieth J."/>
            <person name="Stage D.E."/>
            <person name="Stark A."/>
            <person name="Stephan W."/>
            <person name="Strausberg R.L."/>
            <person name="Strempel S."/>
            <person name="Sturgill D."/>
            <person name="Sutton G."/>
            <person name="Sutton G.G."/>
            <person name="Tao W."/>
            <person name="Teichmann S."/>
            <person name="Tobari Y.N."/>
            <person name="Tomimura Y."/>
            <person name="Tsolas J.M."/>
            <person name="Valente V.L."/>
            <person name="Venter E."/>
            <person name="Venter J.C."/>
            <person name="Vicario S."/>
            <person name="Vieira F.G."/>
            <person name="Vilella A.J."/>
            <person name="Villasante A."/>
            <person name="Walenz B."/>
            <person name="Wang J."/>
            <person name="Wasserman M."/>
            <person name="Watts T."/>
            <person name="Wilson D."/>
            <person name="Wilson R.K."/>
            <person name="Wing R.A."/>
            <person name="Wolfner M.F."/>
            <person name="Wong A."/>
            <person name="Wong G.K."/>
            <person name="Wu C.I."/>
            <person name="Wu G."/>
            <person name="Yamamoto D."/>
            <person name="Yang H.P."/>
            <person name="Yang S.P."/>
            <person name="Yorke J.A."/>
            <person name="Yoshida K."/>
            <person name="Zdobnov E."/>
            <person name="Zhang P."/>
            <person name="Zhang Y."/>
            <person name="Zimin A.V."/>
            <person name="Baldwin J."/>
            <person name="Abdouelleil A."/>
            <person name="Abdulkadir J."/>
            <person name="Abebe A."/>
            <person name="Abera B."/>
            <person name="Abreu J."/>
            <person name="Acer S.C."/>
            <person name="Aftuck L."/>
            <person name="Alexander A."/>
            <person name="An P."/>
            <person name="Anderson E."/>
            <person name="Anderson S."/>
            <person name="Arachi H."/>
            <person name="Azer M."/>
            <person name="Bachantsang P."/>
            <person name="Barry A."/>
            <person name="Bayul T."/>
            <person name="Berlin A."/>
            <person name="Bessette D."/>
            <person name="Bloom T."/>
            <person name="Blye J."/>
            <person name="Boguslavskiy L."/>
            <person name="Bonnet C."/>
            <person name="Boukhgalter B."/>
            <person name="Bourzgui I."/>
            <person name="Brown A."/>
            <person name="Cahill P."/>
            <person name="Channer S."/>
            <person name="Cheshatsang Y."/>
            <person name="Chuda L."/>
            <person name="Citroen M."/>
            <person name="Collymore A."/>
            <person name="Cooke P."/>
            <person name="Costello M."/>
            <person name="D'Aco K."/>
            <person name="Daza R."/>
            <person name="De Haan G."/>
            <person name="DeGray S."/>
            <person name="DeMaso C."/>
            <person name="Dhargay N."/>
            <person name="Dooley K."/>
            <person name="Dooley E."/>
            <person name="Doricent M."/>
            <person name="Dorje P."/>
            <person name="Dorjee K."/>
            <person name="Dupes A."/>
            <person name="Elong R."/>
            <person name="Falk J."/>
            <person name="Farina A."/>
            <person name="Faro S."/>
            <person name="Ferguson D."/>
            <person name="Fisher S."/>
            <person name="Foley C.D."/>
            <person name="Franke A."/>
            <person name="Friedrich D."/>
            <person name="Gadbois L."/>
            <person name="Gearin G."/>
            <person name="Gearin C.R."/>
            <person name="Giannoukos G."/>
            <person name="Goode T."/>
            <person name="Graham J."/>
            <person name="Grandbois E."/>
            <person name="Grewal S."/>
            <person name="Gyaltsen K."/>
            <person name="Hafez N."/>
            <person name="Hagos B."/>
            <person name="Hall J."/>
            <person name="Henson C."/>
            <person name="Hollinger A."/>
            <person name="Honan T."/>
            <person name="Huard M.D."/>
            <person name="Hughes L."/>
            <person name="Hurhula B."/>
            <person name="Husby M.E."/>
            <person name="Kamat A."/>
            <person name="Kanga B."/>
            <person name="Kashin S."/>
            <person name="Khazanovich D."/>
            <person name="Kisner P."/>
            <person name="Lance K."/>
            <person name="Lara M."/>
            <person name="Lee W."/>
            <person name="Lennon N."/>
            <person name="Letendre F."/>
            <person name="LeVine R."/>
            <person name="Lipovsky A."/>
            <person name="Liu X."/>
            <person name="Liu J."/>
            <person name="Liu S."/>
            <person name="Lokyitsang T."/>
            <person name="Lokyitsang Y."/>
            <person name="Lubonja R."/>
            <person name="Lui A."/>
            <person name="MacDonald P."/>
            <person name="Magnisalis V."/>
            <person name="Maru K."/>
            <person name="Matthews C."/>
            <person name="McCusker W."/>
            <person name="McDonough S."/>
            <person name="Mehta T."/>
            <person name="Meldrim J."/>
            <person name="Meneus L."/>
            <person name="Mihai O."/>
            <person name="Mihalev A."/>
            <person name="Mihova T."/>
            <person name="Mittelman R."/>
            <person name="Mlenga V."/>
            <person name="Montmayeur A."/>
            <person name="Mulrain L."/>
            <person name="Navidi A."/>
            <person name="Naylor J."/>
            <person name="Negash T."/>
            <person name="Nguyen T."/>
            <person name="Nguyen N."/>
            <person name="Nicol R."/>
            <person name="Norbu C."/>
            <person name="Norbu N."/>
            <person name="Novod N."/>
            <person name="O'Neill B."/>
            <person name="Osman S."/>
            <person name="Markiewicz E."/>
            <person name="Oyono O.L."/>
            <person name="Patti C."/>
            <person name="Phunkhang P."/>
            <person name="Pierre F."/>
            <person name="Priest M."/>
            <person name="Raghuraman S."/>
            <person name="Rege F."/>
            <person name="Reyes R."/>
            <person name="Rise C."/>
            <person name="Rogov P."/>
            <person name="Ross K."/>
            <person name="Ryan E."/>
            <person name="Settipalli S."/>
            <person name="Shea T."/>
            <person name="Sherpa N."/>
            <person name="Shi L."/>
            <person name="Shih D."/>
            <person name="Sparrow T."/>
            <person name="Spaulding J."/>
            <person name="Stalker J."/>
            <person name="Stange-Thomann N."/>
            <person name="Stavropoulos S."/>
            <person name="Stone C."/>
            <person name="Strader C."/>
            <person name="Tesfaye S."/>
            <person name="Thomson T."/>
            <person name="Thoulutsang Y."/>
            <person name="Thoulutsang D."/>
            <person name="Topham K."/>
            <person name="Topping I."/>
            <person name="Tsamla T."/>
            <person name="Vassiliev H."/>
            <person name="Vo A."/>
            <person name="Wangchuk T."/>
            <person name="Wangdi T."/>
            <person name="Weiand M."/>
            <person name="Wilkinson J."/>
            <person name="Wilson A."/>
            <person name="Yadav S."/>
            <person name="Young G."/>
            <person name="Yu Q."/>
            <person name="Zembek L."/>
            <person name="Zhong D."/>
            <person name="Zimmer A."/>
            <person name="Zwirko Z."/>
            <person name="Jaffe D.B."/>
            <person name="Alvarez P."/>
            <person name="Brockman W."/>
            <person name="Butler J."/>
            <person name="Chin C."/>
            <person name="Gnerre S."/>
            <person name="Grabherr M."/>
            <person name="Kleber M."/>
            <person name="Mauceli E."/>
            <person name="MacCallum I."/>
        </authorList>
    </citation>
    <scope>NUCLEOTIDE SEQUENCE [LARGE SCALE GENOMIC DNA]</scope>
    <source>
        <strain evidence="4">Tucson 15287-2541.00</strain>
    </source>
</reference>
<accession>B4JSJ1</accession>
<keyword evidence="2" id="KW-0564">Palmitate</keyword>
<dbReference type="OrthoDB" id="191150at2759"/>
<evidence type="ECO:0000313" key="3">
    <source>
        <dbReference type="EMBL" id="EDV94731.1"/>
    </source>
</evidence>
<proteinExistence type="inferred from homology"/>
<dbReference type="PANTHER" id="PTHR23248">
    <property type="entry name" value="PHOSPHOLIPID SCRAMBLASE-RELATED"/>
    <property type="match status" value="1"/>
</dbReference>
<keyword evidence="4" id="KW-1185">Reference proteome</keyword>
<dbReference type="eggNOG" id="KOG0621">
    <property type="taxonomic scope" value="Eukaryota"/>
</dbReference>
<dbReference type="GO" id="GO:0017128">
    <property type="term" value="F:phospholipid scramblase activity"/>
    <property type="evidence" value="ECO:0007669"/>
    <property type="project" value="InterPro"/>
</dbReference>
<dbReference type="InterPro" id="IPR005552">
    <property type="entry name" value="Scramblase"/>
</dbReference>
<protein>
    <recommendedName>
        <fullName evidence="2">Phospholipid scramblase</fullName>
    </recommendedName>
</protein>
<dbReference type="Proteomes" id="UP000001070">
    <property type="component" value="Unassembled WGS sequence"/>
</dbReference>
<dbReference type="KEGG" id="dgr:6567377"/>
<dbReference type="OMA" id="WERSNRY"/>
<dbReference type="PhylomeDB" id="B4JSJ1"/>
<dbReference type="AlphaFoldDB" id="B4JSJ1"/>
<name>B4JSJ1_DROGR</name>
<dbReference type="PANTHER" id="PTHR23248:SF9">
    <property type="entry name" value="PHOSPHOLIPID SCRAMBLASE"/>
    <property type="match status" value="1"/>
</dbReference>
<gene>
    <name evidence="3" type="primary">Dgri\GH22506</name>
    <name evidence="3" type="ORF">Dgri_GH22506</name>
</gene>
<dbReference type="InParanoid" id="B4JSJ1"/>
<comment type="similarity">
    <text evidence="1 2">Belongs to the phospholipid scramblase family.</text>
</comment>
<dbReference type="HOGENOM" id="CLU_1236201_0_0_1"/>
<keyword evidence="2" id="KW-0106">Calcium</keyword>
<keyword evidence="2" id="KW-0449">Lipoprotein</keyword>
<sequence>MQSQLIMQRNQLNMQDQKQEQDQVEQIARKCAGLSARIGIPDAHRSASAGLYCNGAAGLLQSRLVQLQLARYFDMKICDNFEQELINLNRPSGCLLAPCIPCRPVQAMEVSAPPGNVIGSIAHDWFICSPSFLIQNYIGDTILRVECNYRSVFKCGDVEFNVIHALNGQKVGKIYKRRPGLAITEMFTKADFFCLTFPMDLDVRMKAVLIGVTILIDSMSFEKY</sequence>
<comment type="function">
    <text evidence="2">May mediate accelerated ATP-independent bidirectional transbilayer migration of phospholipids upon binding calcium ions that results in a loss of phospholipid asymmetry in the plasma membrane.</text>
</comment>
<dbReference type="EMBL" id="CH916373">
    <property type="protein sequence ID" value="EDV94731.1"/>
    <property type="molecule type" value="Genomic_DNA"/>
</dbReference>